<evidence type="ECO:0000256" key="2">
    <source>
        <dbReference type="SAM" id="Phobius"/>
    </source>
</evidence>
<dbReference type="EMBL" id="MWWQ01000014">
    <property type="protein sequence ID" value="OZG49673.1"/>
    <property type="molecule type" value="Genomic_DNA"/>
</dbReference>
<dbReference type="AlphaFoldDB" id="A0A261ES46"/>
<feature type="region of interest" description="Disordered" evidence="1">
    <location>
        <begin position="1"/>
        <end position="49"/>
    </location>
</feature>
<keyword evidence="2" id="KW-0472">Membrane</keyword>
<accession>A0A261ES46</accession>
<evidence type="ECO:0000256" key="1">
    <source>
        <dbReference type="SAM" id="MobiDB-lite"/>
    </source>
</evidence>
<sequence>MPRRSRRYSVTMSDFNNSSASEETSRDGTNGGVPAGDTAGNDNLDSQWSEFLSEHADDVSALDASRTAKRFEREAAKQDRLRHERQRKEAERQFKQMAQSEQGQGPRDFETSILDDAPDDHFTPPTNSDASMDHYTRVYLMLLVSGLVLVVLGFVFPRLSAAFESTGGMLLLIGILALIMRKR</sequence>
<keyword evidence="2" id="KW-1133">Transmembrane helix</keyword>
<feature type="compositionally biased region" description="Polar residues" evidence="1">
    <location>
        <begin position="40"/>
        <end position="49"/>
    </location>
</feature>
<evidence type="ECO:0000313" key="4">
    <source>
        <dbReference type="Proteomes" id="UP000216454"/>
    </source>
</evidence>
<feature type="transmembrane region" description="Helical" evidence="2">
    <location>
        <begin position="138"/>
        <end position="156"/>
    </location>
</feature>
<comment type="caution">
    <text evidence="3">The sequence shown here is derived from an EMBL/GenBank/DDBJ whole genome shotgun (WGS) entry which is preliminary data.</text>
</comment>
<feature type="transmembrane region" description="Helical" evidence="2">
    <location>
        <begin position="162"/>
        <end position="180"/>
    </location>
</feature>
<gene>
    <name evidence="3" type="ORF">PSSU_1497</name>
</gene>
<name>A0A261ES46_9BIFI</name>
<organism evidence="3 4">
    <name type="scientific">Pseudoscardovia suis</name>
    <dbReference type="NCBI Taxonomy" id="987063"/>
    <lineage>
        <taxon>Bacteria</taxon>
        <taxon>Bacillati</taxon>
        <taxon>Actinomycetota</taxon>
        <taxon>Actinomycetes</taxon>
        <taxon>Bifidobacteriales</taxon>
        <taxon>Bifidobacteriaceae</taxon>
        <taxon>Pseudoscardovia</taxon>
    </lineage>
</organism>
<dbReference type="Proteomes" id="UP000216454">
    <property type="component" value="Unassembled WGS sequence"/>
</dbReference>
<feature type="compositionally biased region" description="Polar residues" evidence="1">
    <location>
        <begin position="8"/>
        <end position="22"/>
    </location>
</feature>
<evidence type="ECO:0000313" key="3">
    <source>
        <dbReference type="EMBL" id="OZG49673.1"/>
    </source>
</evidence>
<feature type="compositionally biased region" description="Basic and acidic residues" evidence="1">
    <location>
        <begin position="73"/>
        <end position="94"/>
    </location>
</feature>
<protein>
    <submittedName>
        <fullName evidence="3">Membrane associated protein</fullName>
    </submittedName>
</protein>
<proteinExistence type="predicted"/>
<keyword evidence="4" id="KW-1185">Reference proteome</keyword>
<keyword evidence="2" id="KW-0812">Transmembrane</keyword>
<feature type="region of interest" description="Disordered" evidence="1">
    <location>
        <begin position="73"/>
        <end position="108"/>
    </location>
</feature>
<reference evidence="3 4" key="1">
    <citation type="journal article" date="2017" name="BMC Genomics">
        <title>Comparative genomic and phylogenomic analyses of the Bifidobacteriaceae family.</title>
        <authorList>
            <person name="Lugli G.A."/>
            <person name="Milani C."/>
            <person name="Turroni F."/>
            <person name="Duranti S."/>
            <person name="Mancabelli L."/>
            <person name="Mangifesta M."/>
            <person name="Ferrario C."/>
            <person name="Modesto M."/>
            <person name="Mattarelli P."/>
            <person name="Jiri K."/>
            <person name="van Sinderen D."/>
            <person name="Ventura M."/>
        </authorList>
    </citation>
    <scope>NUCLEOTIDE SEQUENCE [LARGE SCALE GENOMIC DNA]</scope>
    <source>
        <strain evidence="3 4">DSM 24744</strain>
    </source>
</reference>